<reference evidence="4 5" key="1">
    <citation type="submission" date="2010-12" db="EMBL/GenBank/DDBJ databases">
        <title>Whole genome sequence of Acidiphilium multivorum AIU301.</title>
        <authorList>
            <person name="Narita-Yamada S."/>
            <person name="Nakamura S."/>
            <person name="Ito N."/>
            <person name="Takarada H."/>
            <person name="Katano Y."/>
            <person name="Nakazawa H."/>
            <person name="Hosoyama A."/>
            <person name="Yamada R."/>
            <person name="Fujita N."/>
        </authorList>
    </citation>
    <scope>NUCLEOTIDE SEQUENCE [LARGE SCALE GENOMIC DNA]</scope>
    <source>
        <strain evidence="5">DSM 11245 / JCM 8867 / AIU301</strain>
    </source>
</reference>
<sequence length="235" mass="24855">MTAPAPPLAAASLAAPSLAAVAEAVVGQIAAWAARGESAPARLLGPGGEFVEWAHYPQPDAIAPASAWRFFYHAHAARQRPAAEHGHFHIFVPPPAGSAGFSHLAGISVDARGLPLRLFTTNRWVTGEVWQPAPALIARLRRPGLHDAEPSDVARWLDGLLILFADEIAALLLARDRRLAGPSGAADPARLDDHRLRLPSRRRISLAARLRRLAPRSAPPGRAGSRPATAPPASA</sequence>
<feature type="signal peptide" evidence="2">
    <location>
        <begin position="1"/>
        <end position="19"/>
    </location>
</feature>
<keyword evidence="5" id="KW-1185">Reference proteome</keyword>
<dbReference type="RefSeq" id="WP_013639352.1">
    <property type="nucleotide sequence ID" value="NC_015186.1"/>
</dbReference>
<feature type="region of interest" description="Disordered" evidence="1">
    <location>
        <begin position="212"/>
        <end position="235"/>
    </location>
</feature>
<dbReference type="KEGG" id="amv:ACMV_03800"/>
<protein>
    <recommendedName>
        <fullName evidence="3">DUF6969 domain-containing protein</fullName>
    </recommendedName>
</protein>
<feature type="chain" id="PRO_5003254590" description="DUF6969 domain-containing protein" evidence="2">
    <location>
        <begin position="20"/>
        <end position="235"/>
    </location>
</feature>
<dbReference type="Pfam" id="PF22308">
    <property type="entry name" value="DUF6969"/>
    <property type="match status" value="1"/>
</dbReference>
<dbReference type="EMBL" id="AP012035">
    <property type="protein sequence ID" value="BAJ79727.1"/>
    <property type="molecule type" value="Genomic_DNA"/>
</dbReference>
<feature type="compositionally biased region" description="Low complexity" evidence="1">
    <location>
        <begin position="215"/>
        <end position="235"/>
    </location>
</feature>
<dbReference type="InterPro" id="IPR054242">
    <property type="entry name" value="DUF6969"/>
</dbReference>
<dbReference type="Proteomes" id="UP000007100">
    <property type="component" value="Chromosome"/>
</dbReference>
<evidence type="ECO:0000313" key="5">
    <source>
        <dbReference type="Proteomes" id="UP000007100"/>
    </source>
</evidence>
<gene>
    <name evidence="4" type="ordered locus">ACMV_03800</name>
</gene>
<name>F0J2T8_ACIMA</name>
<evidence type="ECO:0000313" key="4">
    <source>
        <dbReference type="EMBL" id="BAJ79727.1"/>
    </source>
</evidence>
<proteinExistence type="predicted"/>
<evidence type="ECO:0000256" key="2">
    <source>
        <dbReference type="SAM" id="SignalP"/>
    </source>
</evidence>
<feature type="domain" description="DUF6969" evidence="3">
    <location>
        <begin position="21"/>
        <end position="204"/>
    </location>
</feature>
<keyword evidence="2" id="KW-0732">Signal</keyword>
<evidence type="ECO:0000256" key="1">
    <source>
        <dbReference type="SAM" id="MobiDB-lite"/>
    </source>
</evidence>
<dbReference type="OrthoDB" id="6115415at2"/>
<organism evidence="4 5">
    <name type="scientific">Acidiphilium multivorum (strain DSM 11245 / JCM 8867 / NBRC 100883 / AIU 301)</name>
    <dbReference type="NCBI Taxonomy" id="926570"/>
    <lineage>
        <taxon>Bacteria</taxon>
        <taxon>Pseudomonadati</taxon>
        <taxon>Pseudomonadota</taxon>
        <taxon>Alphaproteobacteria</taxon>
        <taxon>Acetobacterales</taxon>
        <taxon>Acidocellaceae</taxon>
        <taxon>Acidiphilium</taxon>
    </lineage>
</organism>
<dbReference type="HOGENOM" id="CLU_076065_1_0_5"/>
<evidence type="ECO:0000259" key="3">
    <source>
        <dbReference type="Pfam" id="PF22308"/>
    </source>
</evidence>
<dbReference type="AlphaFoldDB" id="F0J2T8"/>
<accession>F0J2T8</accession>